<accession>A0A3P6TFK6</accession>
<keyword evidence="4" id="KW-1185">Reference proteome</keyword>
<feature type="compositionally biased region" description="Polar residues" evidence="1">
    <location>
        <begin position="153"/>
        <end position="195"/>
    </location>
</feature>
<reference evidence="3 4" key="1">
    <citation type="submission" date="2018-08" db="EMBL/GenBank/DDBJ databases">
        <authorList>
            <person name="Laetsch R D."/>
            <person name="Stevens L."/>
            <person name="Kumar S."/>
            <person name="Blaxter L. M."/>
        </authorList>
    </citation>
    <scope>NUCLEOTIDE SEQUENCE [LARGE SCALE GENOMIC DNA]</scope>
</reference>
<feature type="region of interest" description="Disordered" evidence="1">
    <location>
        <begin position="144"/>
        <end position="195"/>
    </location>
</feature>
<gene>
    <name evidence="3" type="ORF">NLS_LOCUS6415</name>
</gene>
<name>A0A3P6TFK6_LITSI</name>
<feature type="transmembrane region" description="Helical" evidence="2">
    <location>
        <begin position="26"/>
        <end position="48"/>
    </location>
</feature>
<sequence length="195" mass="21930">MGILKVVMTIKEFSTFVMEGIYSLRFAAILLTFIILLLIIIQICEVLYSFVRLMQPNLENNKYSLTEVITESRSNSGKTSLRKERTSQEDSSISKETAEKIYHKPMFAEKSLEARKSSSTSTSRIPSNSSKCLGEHLEENFFKRKDLTRKEQSTNQLTIATSKGSNGSLKSAINSPSEESHTQIATDSTLSSRKE</sequence>
<feature type="region of interest" description="Disordered" evidence="1">
    <location>
        <begin position="74"/>
        <end position="95"/>
    </location>
</feature>
<keyword evidence="2" id="KW-1133">Transmembrane helix</keyword>
<keyword evidence="2" id="KW-0472">Membrane</keyword>
<evidence type="ECO:0000313" key="3">
    <source>
        <dbReference type="EMBL" id="VDK83907.1"/>
    </source>
</evidence>
<evidence type="ECO:0000256" key="2">
    <source>
        <dbReference type="SAM" id="Phobius"/>
    </source>
</evidence>
<evidence type="ECO:0000256" key="1">
    <source>
        <dbReference type="SAM" id="MobiDB-lite"/>
    </source>
</evidence>
<feature type="compositionally biased region" description="Basic and acidic residues" evidence="1">
    <location>
        <begin position="81"/>
        <end position="95"/>
    </location>
</feature>
<feature type="region of interest" description="Disordered" evidence="1">
    <location>
        <begin position="111"/>
        <end position="131"/>
    </location>
</feature>
<dbReference type="Proteomes" id="UP000277928">
    <property type="component" value="Unassembled WGS sequence"/>
</dbReference>
<organism evidence="3 4">
    <name type="scientific">Litomosoides sigmodontis</name>
    <name type="common">Filarial nematode worm</name>
    <dbReference type="NCBI Taxonomy" id="42156"/>
    <lineage>
        <taxon>Eukaryota</taxon>
        <taxon>Metazoa</taxon>
        <taxon>Ecdysozoa</taxon>
        <taxon>Nematoda</taxon>
        <taxon>Chromadorea</taxon>
        <taxon>Rhabditida</taxon>
        <taxon>Spirurina</taxon>
        <taxon>Spiruromorpha</taxon>
        <taxon>Filarioidea</taxon>
        <taxon>Onchocercidae</taxon>
        <taxon>Litomosoides</taxon>
    </lineage>
</organism>
<evidence type="ECO:0000313" key="4">
    <source>
        <dbReference type="Proteomes" id="UP000277928"/>
    </source>
</evidence>
<dbReference type="AlphaFoldDB" id="A0A3P6TFK6"/>
<feature type="compositionally biased region" description="Low complexity" evidence="1">
    <location>
        <begin position="117"/>
        <end position="130"/>
    </location>
</feature>
<protein>
    <submittedName>
        <fullName evidence="3">Uncharacterized protein</fullName>
    </submittedName>
</protein>
<keyword evidence="2" id="KW-0812">Transmembrane</keyword>
<dbReference type="EMBL" id="UYRX01000563">
    <property type="protein sequence ID" value="VDK83907.1"/>
    <property type="molecule type" value="Genomic_DNA"/>
</dbReference>
<proteinExistence type="predicted"/>